<evidence type="ECO:0000313" key="2">
    <source>
        <dbReference type="EMBL" id="BDH78970.1"/>
    </source>
</evidence>
<dbReference type="EMBL" id="AP025698">
    <property type="protein sequence ID" value="BDH78970.1"/>
    <property type="molecule type" value="Genomic_DNA"/>
</dbReference>
<organism evidence="2 3">
    <name type="scientific">Methanothermobacter tenebrarum</name>
    <dbReference type="NCBI Taxonomy" id="680118"/>
    <lineage>
        <taxon>Archaea</taxon>
        <taxon>Methanobacteriati</taxon>
        <taxon>Methanobacteriota</taxon>
        <taxon>Methanomada group</taxon>
        <taxon>Methanobacteria</taxon>
        <taxon>Methanobacteriales</taxon>
        <taxon>Methanobacteriaceae</taxon>
        <taxon>Methanothermobacter</taxon>
    </lineage>
</organism>
<name>A0ABM7YC02_9EURY</name>
<keyword evidence="1" id="KW-0175">Coiled coil</keyword>
<protein>
    <submittedName>
        <fullName evidence="2">Uncharacterized protein</fullName>
    </submittedName>
</protein>
<evidence type="ECO:0000313" key="3">
    <source>
        <dbReference type="Proteomes" id="UP000831817"/>
    </source>
</evidence>
<evidence type="ECO:0000256" key="1">
    <source>
        <dbReference type="SAM" id="Coils"/>
    </source>
</evidence>
<dbReference type="Proteomes" id="UP000831817">
    <property type="component" value="Chromosome"/>
</dbReference>
<feature type="coiled-coil region" evidence="1">
    <location>
        <begin position="7"/>
        <end position="34"/>
    </location>
</feature>
<proteinExistence type="predicted"/>
<keyword evidence="3" id="KW-1185">Reference proteome</keyword>
<gene>
    <name evidence="2" type="ORF">MTTB_03490</name>
</gene>
<accession>A0ABM7YC02</accession>
<sequence length="38" mass="4733">MKNPEEERRVHERIEDIERGIEDLKREVAELKEMIKKR</sequence>
<reference evidence="2 3" key="1">
    <citation type="submission" date="2022-04" db="EMBL/GenBank/DDBJ databases">
        <title>Complete genome of Methanothermobacter tenebrarum strain RMAS.</title>
        <authorList>
            <person name="Nakamura K."/>
            <person name="Oshima K."/>
            <person name="Hattori M."/>
            <person name="Kamagata Y."/>
            <person name="Takamizawa K."/>
        </authorList>
    </citation>
    <scope>NUCLEOTIDE SEQUENCE [LARGE SCALE GENOMIC DNA]</scope>
    <source>
        <strain evidence="2 3">RMAS</strain>
    </source>
</reference>